<dbReference type="PANTHER" id="PTHR13136">
    <property type="entry name" value="TESTIS DEVELOPMENT PROTEIN PRTD"/>
    <property type="match status" value="1"/>
</dbReference>
<dbReference type="Gene3D" id="3.40.50.1820">
    <property type="entry name" value="alpha/beta hydrolase"/>
    <property type="match status" value="1"/>
</dbReference>
<reference evidence="2" key="1">
    <citation type="submission" date="2018-06" db="EMBL/GenBank/DDBJ databases">
        <authorList>
            <person name="Zhirakovskaya E."/>
        </authorList>
    </citation>
    <scope>NUCLEOTIDE SEQUENCE</scope>
</reference>
<sequence>MTHQGETSIHLADRITLRADLRHPTRKPVGLVIFVHGSGSGRHSPRNRHVAEILQEAGMRTLLLDLLTVDEERIDAQTREYRFDIPLLAERVVEVIEWVGARPDLGDRAIGLFGASTGAAAALIAAAERPSDVMAVVSRGGRPDLADDVLPRVQAPTLLIVGGNDPMVEELNRQAQSCLTAESRLEIVPGATHLFEEPGTLDTVAALAAGWFLEHLPH</sequence>
<dbReference type="Pfam" id="PF20408">
    <property type="entry name" value="Abhydrolase_11"/>
    <property type="match status" value="1"/>
</dbReference>
<protein>
    <recommendedName>
        <fullName evidence="1">KANL3/Tex30 alpha/beta hydrolase-like domain-containing protein</fullName>
    </recommendedName>
</protein>
<evidence type="ECO:0000259" key="1">
    <source>
        <dbReference type="Pfam" id="PF20408"/>
    </source>
</evidence>
<dbReference type="InterPro" id="IPR026555">
    <property type="entry name" value="NSL3/Tex30"/>
</dbReference>
<dbReference type="InterPro" id="IPR029058">
    <property type="entry name" value="AB_hydrolase_fold"/>
</dbReference>
<proteinExistence type="predicted"/>
<dbReference type="PANTHER" id="PTHR13136:SF11">
    <property type="entry name" value="TESTIS-EXPRESSED PROTEIN 30"/>
    <property type="match status" value="1"/>
</dbReference>
<name>A0A3B0SY45_9ZZZZ</name>
<feature type="domain" description="KANL3/Tex30 alpha/beta hydrolase-like" evidence="1">
    <location>
        <begin position="31"/>
        <end position="198"/>
    </location>
</feature>
<gene>
    <name evidence="2" type="ORF">MNBD_ACTINO01-2568</name>
</gene>
<dbReference type="EMBL" id="UOEI01000264">
    <property type="protein sequence ID" value="VAV99665.1"/>
    <property type="molecule type" value="Genomic_DNA"/>
</dbReference>
<organism evidence="2">
    <name type="scientific">hydrothermal vent metagenome</name>
    <dbReference type="NCBI Taxonomy" id="652676"/>
    <lineage>
        <taxon>unclassified sequences</taxon>
        <taxon>metagenomes</taxon>
        <taxon>ecological metagenomes</taxon>
    </lineage>
</organism>
<evidence type="ECO:0000313" key="2">
    <source>
        <dbReference type="EMBL" id="VAV99665.1"/>
    </source>
</evidence>
<accession>A0A3B0SY45</accession>
<dbReference type="InterPro" id="IPR046879">
    <property type="entry name" value="KANL3/Tex30_Abhydrolase"/>
</dbReference>
<dbReference type="SUPFAM" id="SSF53474">
    <property type="entry name" value="alpha/beta-Hydrolases"/>
    <property type="match status" value="1"/>
</dbReference>
<dbReference type="AlphaFoldDB" id="A0A3B0SY45"/>